<dbReference type="AlphaFoldDB" id="A0A4R8XUC5"/>
<gene>
    <name evidence="2" type="ORF">E3T23_04440</name>
</gene>
<evidence type="ECO:0000259" key="1">
    <source>
        <dbReference type="Pfam" id="PF12697"/>
    </source>
</evidence>
<evidence type="ECO:0000313" key="3">
    <source>
        <dbReference type="Proteomes" id="UP000298433"/>
    </source>
</evidence>
<accession>A0A4R8XUC5</accession>
<protein>
    <recommendedName>
        <fullName evidence="1">AB hydrolase-1 domain-containing protein</fullName>
    </recommendedName>
</protein>
<name>A0A4R8XUC5_9MICO</name>
<proteinExistence type="predicted"/>
<evidence type="ECO:0000313" key="2">
    <source>
        <dbReference type="EMBL" id="TFC82196.1"/>
    </source>
</evidence>
<dbReference type="Pfam" id="PF12697">
    <property type="entry name" value="Abhydrolase_6"/>
    <property type="match status" value="1"/>
</dbReference>
<reference evidence="2 3" key="1">
    <citation type="submission" date="2019-03" db="EMBL/GenBank/DDBJ databases">
        <title>Genomics of glacier-inhabiting Cryobacterium strains.</title>
        <authorList>
            <person name="Liu Q."/>
            <person name="Xin Y.-H."/>
        </authorList>
    </citation>
    <scope>NUCLEOTIDE SEQUENCE [LARGE SCALE GENOMIC DNA]</scope>
    <source>
        <strain evidence="2 3">TMT2-48-2</strain>
    </source>
</reference>
<dbReference type="Proteomes" id="UP000298433">
    <property type="component" value="Unassembled WGS sequence"/>
</dbReference>
<dbReference type="SUPFAM" id="SSF53474">
    <property type="entry name" value="alpha/beta-Hydrolases"/>
    <property type="match status" value="2"/>
</dbReference>
<comment type="caution">
    <text evidence="2">The sequence shown here is derived from an EMBL/GenBank/DDBJ whole genome shotgun (WGS) entry which is preliminary data.</text>
</comment>
<dbReference type="Gene3D" id="3.40.50.1820">
    <property type="entry name" value="alpha/beta hydrolase"/>
    <property type="match status" value="1"/>
</dbReference>
<dbReference type="InterPro" id="IPR000073">
    <property type="entry name" value="AB_hydrolase_1"/>
</dbReference>
<keyword evidence="3" id="KW-1185">Reference proteome</keyword>
<organism evidence="2 3">
    <name type="scientific">Cryobacterium cheniae</name>
    <dbReference type="NCBI Taxonomy" id="1259262"/>
    <lineage>
        <taxon>Bacteria</taxon>
        <taxon>Bacillati</taxon>
        <taxon>Actinomycetota</taxon>
        <taxon>Actinomycetes</taxon>
        <taxon>Micrococcales</taxon>
        <taxon>Microbacteriaceae</taxon>
        <taxon>Cryobacterium</taxon>
    </lineage>
</organism>
<sequence length="504" mass="55200">MNGDPMSERYPVIYVRGFAGGQNAMDDAADDPFYGFNEGSTHVRVGAGGQPRFYQYEGPLLRLVKDQQYRIEVAGSQQNVLINADPGSLEPDSVWIYRFYDAAAGTFGVEPQSYDIGRAAKGLVDFIDLVRAKTRGAPPVYLVAHSMGGLICRTALQRELADPAEAVSKLCTIGTPHGGISPELGGPIGGWIMDRFGPLGSDIFAPRHMQEYMLPDGHDFARETDPKTGRWDPRRMVGTFPPSRILSIVGTNSRDYSVAAGLSSAVMGVQSDGLVAVRNAYVYGAARAYIHRSHSGRYGLVNSEETYQNLSRFLFGGLRVEVGLHGLELDRKDRIWQGEARLAIRGVPVLIHEQTADHYCPIDLNATEKGISGPMSPLPLLTIFLQPKNVRKCRYALDLKIISLKETGGILGFGDHLEQIADWQDTLIVDVEVNDNGAARSVTWEWNSTLVGRIAEQAELPNELDWAPGKSADGQWQLPVPIPLMGQAVLGRDARLQLGISLWA</sequence>
<dbReference type="OrthoDB" id="556502at2"/>
<feature type="domain" description="AB hydrolase-1" evidence="1">
    <location>
        <begin position="110"/>
        <end position="234"/>
    </location>
</feature>
<dbReference type="EMBL" id="SOGN01000026">
    <property type="protein sequence ID" value="TFC82196.1"/>
    <property type="molecule type" value="Genomic_DNA"/>
</dbReference>
<dbReference type="InterPro" id="IPR029058">
    <property type="entry name" value="AB_hydrolase_fold"/>
</dbReference>